<comment type="catalytic activity">
    <reaction evidence="1">
        <text>ATP + protein L-histidine = ADP + protein N-phospho-L-histidine.</text>
        <dbReference type="EC" id="2.7.13.3"/>
    </reaction>
</comment>
<keyword evidence="3" id="KW-0597">Phosphoprotein</keyword>
<feature type="transmembrane region" description="Helical" evidence="6">
    <location>
        <begin position="200"/>
        <end position="222"/>
    </location>
</feature>
<dbReference type="EMBL" id="QRYW01000005">
    <property type="protein sequence ID" value="RGV29874.1"/>
    <property type="molecule type" value="Genomic_DNA"/>
</dbReference>
<dbReference type="SMART" id="SM00387">
    <property type="entry name" value="HATPase_c"/>
    <property type="match status" value="1"/>
</dbReference>
<dbReference type="PRINTS" id="PR00344">
    <property type="entry name" value="BCTRLSENSOR"/>
</dbReference>
<gene>
    <name evidence="8" type="ORF">DWW24_03110</name>
</gene>
<accession>A0A412WRF4</accession>
<keyword evidence="6" id="KW-1133">Transmembrane helix</keyword>
<keyword evidence="6" id="KW-0472">Membrane</keyword>
<keyword evidence="4" id="KW-0808">Transferase</keyword>
<dbReference type="Gene3D" id="3.30.565.10">
    <property type="entry name" value="Histidine kinase-like ATPase, C-terminal domain"/>
    <property type="match status" value="1"/>
</dbReference>
<feature type="domain" description="Histidine kinase" evidence="7">
    <location>
        <begin position="241"/>
        <end position="457"/>
    </location>
</feature>
<dbReference type="CDD" id="cd00075">
    <property type="entry name" value="HATPase"/>
    <property type="match status" value="1"/>
</dbReference>
<keyword evidence="6" id="KW-0812">Transmembrane</keyword>
<name>A0A412WRF4_9BACT</name>
<evidence type="ECO:0000256" key="3">
    <source>
        <dbReference type="ARBA" id="ARBA00022553"/>
    </source>
</evidence>
<dbReference type="InterPro" id="IPR004358">
    <property type="entry name" value="Sig_transdc_His_kin-like_C"/>
</dbReference>
<evidence type="ECO:0000256" key="1">
    <source>
        <dbReference type="ARBA" id="ARBA00000085"/>
    </source>
</evidence>
<evidence type="ECO:0000256" key="6">
    <source>
        <dbReference type="SAM" id="Phobius"/>
    </source>
</evidence>
<dbReference type="Proteomes" id="UP000283426">
    <property type="component" value="Unassembled WGS sequence"/>
</dbReference>
<dbReference type="InterPro" id="IPR036890">
    <property type="entry name" value="HATPase_C_sf"/>
</dbReference>
<dbReference type="PANTHER" id="PTHR43547">
    <property type="entry name" value="TWO-COMPONENT HISTIDINE KINASE"/>
    <property type="match status" value="1"/>
</dbReference>
<sequence length="464" mass="54342">MLQGCEFYNFADTKKNMNKRLRFIILLTICIILGNQFVHLYQLYKIEQIQYIHRQNELINGTLYEFGMKHTDVESFFSFNASTNKLIYVINHKKKSFQLNTKDDIRQISQRSRYDIRNPRSWTLKNFYTYLQAKQDSTQIKTLSLQLAIQDSTGQITASYPAYLETLPLFPEYREPLGFISDDTLYATYRFPLLVFIRSAIGQIIITIIISALLIVCTINLWQIIRNEKRRGEYQELFIHNLVHDLKRPVANQIKTCYLLREVPPEESLPLLEQSQQQLNEMLQSINRMLLQSTDAHGLRLNIREIDLREMLEASAQPDRWNRQTDKQVDIQVDFRPENPVITGDDHFLFAVFQNFIDNAFKYSGKQVKIQITCTEPDTRHLQVRIKDNGFGISSKNLKHVFERYHRGDQQDNRKIKGHGQGLYYARTVILAHGGEIGIESEEGKGTTVIVTLLRKAHIKKKYK</sequence>
<evidence type="ECO:0000256" key="4">
    <source>
        <dbReference type="ARBA" id="ARBA00022679"/>
    </source>
</evidence>
<organism evidence="8 9">
    <name type="scientific">Odoribacter splanchnicus</name>
    <dbReference type="NCBI Taxonomy" id="28118"/>
    <lineage>
        <taxon>Bacteria</taxon>
        <taxon>Pseudomonadati</taxon>
        <taxon>Bacteroidota</taxon>
        <taxon>Bacteroidia</taxon>
        <taxon>Bacteroidales</taxon>
        <taxon>Odoribacteraceae</taxon>
        <taxon>Odoribacter</taxon>
    </lineage>
</organism>
<comment type="caution">
    <text evidence="8">The sequence shown here is derived from an EMBL/GenBank/DDBJ whole genome shotgun (WGS) entry which is preliminary data.</text>
</comment>
<evidence type="ECO:0000256" key="5">
    <source>
        <dbReference type="ARBA" id="ARBA00022777"/>
    </source>
</evidence>
<dbReference type="PROSITE" id="PS50109">
    <property type="entry name" value="HIS_KIN"/>
    <property type="match status" value="1"/>
</dbReference>
<dbReference type="InterPro" id="IPR036097">
    <property type="entry name" value="HisK_dim/P_sf"/>
</dbReference>
<protein>
    <recommendedName>
        <fullName evidence="2">histidine kinase</fullName>
        <ecNumber evidence="2">2.7.13.3</ecNumber>
    </recommendedName>
</protein>
<dbReference type="Pfam" id="PF02518">
    <property type="entry name" value="HATPase_c"/>
    <property type="match status" value="1"/>
</dbReference>
<dbReference type="InterPro" id="IPR003594">
    <property type="entry name" value="HATPase_dom"/>
</dbReference>
<dbReference type="EC" id="2.7.13.3" evidence="2"/>
<evidence type="ECO:0000313" key="9">
    <source>
        <dbReference type="Proteomes" id="UP000283426"/>
    </source>
</evidence>
<evidence type="ECO:0000256" key="2">
    <source>
        <dbReference type="ARBA" id="ARBA00012438"/>
    </source>
</evidence>
<feature type="transmembrane region" description="Helical" evidence="6">
    <location>
        <begin position="21"/>
        <end position="44"/>
    </location>
</feature>
<dbReference type="SUPFAM" id="SSF47384">
    <property type="entry name" value="Homodimeric domain of signal transducing histidine kinase"/>
    <property type="match status" value="1"/>
</dbReference>
<evidence type="ECO:0000313" key="8">
    <source>
        <dbReference type="EMBL" id="RGV29874.1"/>
    </source>
</evidence>
<dbReference type="InterPro" id="IPR005467">
    <property type="entry name" value="His_kinase_dom"/>
</dbReference>
<reference evidence="8 9" key="1">
    <citation type="submission" date="2018-08" db="EMBL/GenBank/DDBJ databases">
        <title>A genome reference for cultivated species of the human gut microbiota.</title>
        <authorList>
            <person name="Zou Y."/>
            <person name="Xue W."/>
            <person name="Luo G."/>
        </authorList>
    </citation>
    <scope>NUCLEOTIDE SEQUENCE [LARGE SCALE GENOMIC DNA]</scope>
    <source>
        <strain evidence="8 9">AF14-6AC</strain>
    </source>
</reference>
<dbReference type="SUPFAM" id="SSF55874">
    <property type="entry name" value="ATPase domain of HSP90 chaperone/DNA topoisomerase II/histidine kinase"/>
    <property type="match status" value="1"/>
</dbReference>
<dbReference type="PANTHER" id="PTHR43547:SF2">
    <property type="entry name" value="HYBRID SIGNAL TRANSDUCTION HISTIDINE KINASE C"/>
    <property type="match status" value="1"/>
</dbReference>
<evidence type="ECO:0000259" key="7">
    <source>
        <dbReference type="PROSITE" id="PS50109"/>
    </source>
</evidence>
<dbReference type="GO" id="GO:0000155">
    <property type="term" value="F:phosphorelay sensor kinase activity"/>
    <property type="evidence" value="ECO:0007669"/>
    <property type="project" value="InterPro"/>
</dbReference>
<proteinExistence type="predicted"/>
<dbReference type="AlphaFoldDB" id="A0A412WRF4"/>
<dbReference type="FunFam" id="3.30.565.10:FF:000006">
    <property type="entry name" value="Sensor histidine kinase WalK"/>
    <property type="match status" value="1"/>
</dbReference>
<keyword evidence="5 8" id="KW-0418">Kinase</keyword>